<dbReference type="Gene3D" id="3.90.960.10">
    <property type="entry name" value="YbaK/aminoacyl-tRNA synthetase-associated domain"/>
    <property type="match status" value="1"/>
</dbReference>
<name>U3U2N8_9GAMM</name>
<dbReference type="PANTHER" id="PTHR42753">
    <property type="entry name" value="MITOCHONDRIAL RIBOSOME PROTEIN L39/PROLYL-TRNA LIGASE FAMILY MEMBER"/>
    <property type="match status" value="1"/>
</dbReference>
<dbReference type="GO" id="GO:0006433">
    <property type="term" value="P:prolyl-tRNA aminoacylation"/>
    <property type="evidence" value="ECO:0007669"/>
    <property type="project" value="UniProtKB-UniRule"/>
</dbReference>
<dbReference type="PANTHER" id="PTHR42753:SF2">
    <property type="entry name" value="PROLINE--TRNA LIGASE"/>
    <property type="match status" value="1"/>
</dbReference>
<comment type="function">
    <text evidence="10">Catalyzes the attachment of proline to tRNA(Pro) in a two-step reaction: proline is first activated by ATP to form Pro-AMP and then transferred to the acceptor end of tRNA(Pro). As ProRS can inadvertently accommodate and process non-cognate amino acids such as alanine and cysteine, to avoid such errors it has two additional distinct editing activities against alanine. One activity is designated as 'pretransfer' editing and involves the tRNA(Pro)-independent hydrolysis of activated Ala-AMP. The other activity is designated 'posttransfer' editing and involves deacylation of mischarged Ala-tRNA(Pro). The misacylated Cys-tRNA(Pro) is not edited by ProRS.</text>
</comment>
<keyword evidence="6 10" id="KW-0067">ATP-binding</keyword>
<dbReference type="InterPro" id="IPR050062">
    <property type="entry name" value="Pro-tRNA_synthetase"/>
</dbReference>
<dbReference type="NCBIfam" id="TIGR00409">
    <property type="entry name" value="proS_fam_II"/>
    <property type="match status" value="1"/>
</dbReference>
<dbReference type="InterPro" id="IPR002314">
    <property type="entry name" value="aa-tRNA-synt_IIb"/>
</dbReference>
<evidence type="ECO:0000256" key="8">
    <source>
        <dbReference type="ARBA" id="ARBA00023146"/>
    </source>
</evidence>
<keyword evidence="12" id="KW-1185">Reference proteome</keyword>
<keyword evidence="7 10" id="KW-0648">Protein biosynthesis</keyword>
<comment type="subcellular location">
    <subcellularLocation>
        <location evidence="1 10">Cytoplasm</location>
    </subcellularLocation>
</comment>
<dbReference type="InterPro" id="IPR002316">
    <property type="entry name" value="Pro-tRNA-ligase_IIa"/>
</dbReference>
<dbReference type="Pfam" id="PF00587">
    <property type="entry name" value="tRNA-synt_2b"/>
    <property type="match status" value="1"/>
</dbReference>
<evidence type="ECO:0000256" key="7">
    <source>
        <dbReference type="ARBA" id="ARBA00022917"/>
    </source>
</evidence>
<evidence type="ECO:0000256" key="3">
    <source>
        <dbReference type="ARBA" id="ARBA00022490"/>
    </source>
</evidence>
<dbReference type="CDD" id="cd00861">
    <property type="entry name" value="ProRS_anticodon_short"/>
    <property type="match status" value="1"/>
</dbReference>
<gene>
    <name evidence="10 11" type="primary">proS</name>
    <name evidence="11" type="ORF">HHS_04310</name>
</gene>
<dbReference type="InterPro" id="IPR007214">
    <property type="entry name" value="YbaK/aa-tRNA-synth-assoc-dom"/>
</dbReference>
<dbReference type="PRINTS" id="PR01046">
    <property type="entry name" value="TRNASYNTHPRO"/>
</dbReference>
<dbReference type="GO" id="GO:0005524">
    <property type="term" value="F:ATP binding"/>
    <property type="evidence" value="ECO:0007669"/>
    <property type="project" value="UniProtKB-UniRule"/>
</dbReference>
<dbReference type="Pfam" id="PF03129">
    <property type="entry name" value="HGTP_anticodon"/>
    <property type="match status" value="1"/>
</dbReference>
<dbReference type="Gene3D" id="3.40.50.800">
    <property type="entry name" value="Anticodon-binding domain"/>
    <property type="match status" value="1"/>
</dbReference>
<dbReference type="InterPro" id="IPR033730">
    <property type="entry name" value="ProRS_core_prok"/>
</dbReference>
<dbReference type="OrthoDB" id="9809052at2"/>
<dbReference type="InterPro" id="IPR045864">
    <property type="entry name" value="aa-tRNA-synth_II/BPL/LPL"/>
</dbReference>
<sequence>MRTSQYFLSTLKEIPSDAEIISHKLMLRAGMIRKLTCGLYIWLPTGMRVVRKIENIIRQEMNRIGAIEISMPIVQPTDLWEESGRCKQYGPELLNIKDRHQKSFILGPTHEEVITDLLRNELRSYKQLPLNLYQIQTKFRDEIRPRFGVIRSREFIMKDAYSFHTSQESLEETYEVMSSAYSQIFKRMGLNVRLVQADTGSIGGHMSHEFQVLAQNGEDYIIFSDQSDYAANIEKAEALSPLGDRLKATQNMTLFDTPSVKTISELVKQYQIPIEKTVKTLFVKSTQKQGNSLVALLLRGDHHLNTVKAERLDIVSTPLEMATEKQIYTLLGASFGSLGPVGLTIPVVADRTVAKISDFCAGANIDGKHLKGINWGRDLPEPRIEDIRNVVQGDLSPDGKGILQISRGIEVAHIFQLGTKYSNIMKATVQDENGHEKIVIMGCYGIGITRLVAAAIEQHHDNLGITWPTALAPFEVAILPINMYKSSFQVKAVAEELYQTLRSKGVDVIIDDRKERVGVMFSDIDLIGIPHVIIISDKNCNVKNIEYKSRSTHETQMIKKCHIIDFIINKLNKQT</sequence>
<dbReference type="Gene3D" id="3.30.930.10">
    <property type="entry name" value="Bira Bifunctional Protein, Domain 2"/>
    <property type="match status" value="2"/>
</dbReference>
<dbReference type="CDD" id="cd04334">
    <property type="entry name" value="ProRS-INS"/>
    <property type="match status" value="1"/>
</dbReference>
<proteinExistence type="inferred from homology"/>
<evidence type="ECO:0000256" key="10">
    <source>
        <dbReference type="HAMAP-Rule" id="MF_01569"/>
    </source>
</evidence>
<evidence type="ECO:0000256" key="6">
    <source>
        <dbReference type="ARBA" id="ARBA00022840"/>
    </source>
</evidence>
<keyword evidence="8 10" id="KW-0030">Aminoacyl-tRNA synthetase</keyword>
<evidence type="ECO:0000256" key="5">
    <source>
        <dbReference type="ARBA" id="ARBA00022741"/>
    </source>
</evidence>
<evidence type="ECO:0000256" key="2">
    <source>
        <dbReference type="ARBA" id="ARBA00011738"/>
    </source>
</evidence>
<dbReference type="SUPFAM" id="SSF55826">
    <property type="entry name" value="YbaK/ProRS associated domain"/>
    <property type="match status" value="1"/>
</dbReference>
<dbReference type="CDD" id="cd00779">
    <property type="entry name" value="ProRS_core_prok"/>
    <property type="match status" value="1"/>
</dbReference>
<dbReference type="InterPro" id="IPR004154">
    <property type="entry name" value="Anticodon-bd"/>
</dbReference>
<dbReference type="AlphaFoldDB" id="U3U2N8"/>
<dbReference type="EC" id="6.1.1.15" evidence="10"/>
<dbReference type="InterPro" id="IPR006195">
    <property type="entry name" value="aa-tRNA-synth_II"/>
</dbReference>
<evidence type="ECO:0000256" key="9">
    <source>
        <dbReference type="ARBA" id="ARBA00047671"/>
    </source>
</evidence>
<reference evidence="11 12" key="1">
    <citation type="submission" date="2012-10" db="EMBL/GenBank/DDBJ databases">
        <title>Genome sequence of the symbiont of the pentatomidae stink bug Halyomorpha halys.</title>
        <authorList>
            <person name="Kobayashi H."/>
            <person name="Fujii-Muramatsu R."/>
            <person name="Takeishi K."/>
            <person name="Noda H."/>
        </authorList>
    </citation>
    <scope>NUCLEOTIDE SEQUENCE [LARGE SCALE GENOMIC DNA]</scope>
</reference>
<organism evidence="11 12">
    <name type="scientific">Candidatus Pantoea carbekii</name>
    <dbReference type="NCBI Taxonomy" id="1235990"/>
    <lineage>
        <taxon>Bacteria</taxon>
        <taxon>Pseudomonadati</taxon>
        <taxon>Pseudomonadota</taxon>
        <taxon>Gammaproteobacteria</taxon>
        <taxon>Enterobacterales</taxon>
        <taxon>Erwiniaceae</taxon>
        <taxon>Pantoea</taxon>
    </lineage>
</organism>
<comment type="similarity">
    <text evidence="10">Belongs to the class-II aminoacyl-tRNA synthetase family. ProS type 1 subfamily.</text>
</comment>
<dbReference type="InterPro" id="IPR023717">
    <property type="entry name" value="Pro-tRNA-Synthase_IIa_type1"/>
</dbReference>
<dbReference type="InterPro" id="IPR036621">
    <property type="entry name" value="Anticodon-bd_dom_sf"/>
</dbReference>
<dbReference type="Proteomes" id="UP000016900">
    <property type="component" value="Chromosome"/>
</dbReference>
<dbReference type="KEGG" id="hhs:HHS_04310"/>
<dbReference type="EMBL" id="AP012554">
    <property type="protein sequence ID" value="BAO00401.1"/>
    <property type="molecule type" value="Genomic_DNA"/>
</dbReference>
<dbReference type="GO" id="GO:0004827">
    <property type="term" value="F:proline-tRNA ligase activity"/>
    <property type="evidence" value="ECO:0007669"/>
    <property type="project" value="UniProtKB-UniRule"/>
</dbReference>
<keyword evidence="4 10" id="KW-0436">Ligase</keyword>
<evidence type="ECO:0000256" key="4">
    <source>
        <dbReference type="ARBA" id="ARBA00022598"/>
    </source>
</evidence>
<keyword evidence="5 10" id="KW-0547">Nucleotide-binding</keyword>
<dbReference type="InterPro" id="IPR036754">
    <property type="entry name" value="YbaK/aa-tRNA-synt-asso_dom_sf"/>
</dbReference>
<dbReference type="Pfam" id="PF04073">
    <property type="entry name" value="tRNA_edit"/>
    <property type="match status" value="1"/>
</dbReference>
<comment type="subunit">
    <text evidence="2 10">Homodimer.</text>
</comment>
<dbReference type="SUPFAM" id="SSF52954">
    <property type="entry name" value="Class II aaRS ABD-related"/>
    <property type="match status" value="1"/>
</dbReference>
<dbReference type="FunFam" id="3.30.930.10:FF:000012">
    <property type="entry name" value="Proline--tRNA ligase"/>
    <property type="match status" value="1"/>
</dbReference>
<evidence type="ECO:0000313" key="12">
    <source>
        <dbReference type="Proteomes" id="UP000016900"/>
    </source>
</evidence>
<dbReference type="PIRSF" id="PIRSF001535">
    <property type="entry name" value="ProRS_1"/>
    <property type="match status" value="1"/>
</dbReference>
<evidence type="ECO:0000313" key="11">
    <source>
        <dbReference type="EMBL" id="BAO00401.1"/>
    </source>
</evidence>
<comment type="domain">
    <text evidence="10">Consists of three domains: the N-terminal catalytic domain, the editing domain and the C-terminal anticodon-binding domain.</text>
</comment>
<dbReference type="InterPro" id="IPR044140">
    <property type="entry name" value="ProRS_anticodon_short"/>
</dbReference>
<dbReference type="InterPro" id="IPR004500">
    <property type="entry name" value="Pro-tRNA-synth_IIa_bac-type"/>
</dbReference>
<dbReference type="NCBIfam" id="NF006625">
    <property type="entry name" value="PRK09194.1"/>
    <property type="match status" value="1"/>
</dbReference>
<dbReference type="PATRIC" id="fig|1235990.3.peg.427"/>
<dbReference type="GO" id="GO:0002161">
    <property type="term" value="F:aminoacyl-tRNA deacylase activity"/>
    <property type="evidence" value="ECO:0007669"/>
    <property type="project" value="InterPro"/>
</dbReference>
<dbReference type="KEGG" id="pck:BMSBPS_0058"/>
<dbReference type="FunFam" id="3.30.930.10:FF:000097">
    <property type="entry name" value="Proline--tRNA ligase"/>
    <property type="match status" value="1"/>
</dbReference>
<dbReference type="GO" id="GO:0005829">
    <property type="term" value="C:cytosol"/>
    <property type="evidence" value="ECO:0007669"/>
    <property type="project" value="TreeGrafter"/>
</dbReference>
<protein>
    <recommendedName>
        <fullName evidence="10">Proline--tRNA ligase</fullName>
        <ecNumber evidence="10">6.1.1.15</ecNumber>
    </recommendedName>
    <alternativeName>
        <fullName evidence="10">Prolyl-tRNA synthetase</fullName>
        <shortName evidence="10">ProRS</shortName>
    </alternativeName>
</protein>
<dbReference type="PROSITE" id="PS50862">
    <property type="entry name" value="AA_TRNA_LIGASE_II"/>
    <property type="match status" value="1"/>
</dbReference>
<accession>U3U2N8</accession>
<dbReference type="SUPFAM" id="SSF55681">
    <property type="entry name" value="Class II aaRS and biotin synthetases"/>
    <property type="match status" value="1"/>
</dbReference>
<evidence type="ECO:0000256" key="1">
    <source>
        <dbReference type="ARBA" id="ARBA00004496"/>
    </source>
</evidence>
<dbReference type="STRING" id="1235990.BMSBPS_0058"/>
<dbReference type="HAMAP" id="MF_01569">
    <property type="entry name" value="Pro_tRNA_synth_type1"/>
    <property type="match status" value="1"/>
</dbReference>
<dbReference type="eggNOG" id="COG0442">
    <property type="taxonomic scope" value="Bacteria"/>
</dbReference>
<keyword evidence="3 10" id="KW-0963">Cytoplasm</keyword>
<dbReference type="RefSeq" id="WP_022564420.1">
    <property type="nucleotide sequence ID" value="NZ_CP010907.1"/>
</dbReference>
<comment type="catalytic activity">
    <reaction evidence="9 10">
        <text>tRNA(Pro) + L-proline + ATP = L-prolyl-tRNA(Pro) + AMP + diphosphate</text>
        <dbReference type="Rhea" id="RHEA:14305"/>
        <dbReference type="Rhea" id="RHEA-COMP:9700"/>
        <dbReference type="Rhea" id="RHEA-COMP:9702"/>
        <dbReference type="ChEBI" id="CHEBI:30616"/>
        <dbReference type="ChEBI" id="CHEBI:33019"/>
        <dbReference type="ChEBI" id="CHEBI:60039"/>
        <dbReference type="ChEBI" id="CHEBI:78442"/>
        <dbReference type="ChEBI" id="CHEBI:78532"/>
        <dbReference type="ChEBI" id="CHEBI:456215"/>
        <dbReference type="EC" id="6.1.1.15"/>
    </reaction>
</comment>